<sequence length="259" mass="29007">MYDFEIAAQNSGNLVQGSVHMSGIERPRRKSTCRRMFRFLFNHLNMFVILTARFQEDHEGTSSLAQYGAGRRTSKQSLWEAQAMSLGGRSLKHPESAWRLFKRWSEAEKLILIDTTYDIKSCRDAQEDSLDKSIGTSCLIGDEVFLPIKERLVQSFCLVDVVPTLSVSNSSERDGVSKFVSSSWGLVKLGGCNRVESPQISILSSSYLVASSTGWWCSRSAPLLSARLASNVSFGYSFEQAGLEDEMPWNWSTKTSMLV</sequence>
<dbReference type="EMBL" id="QGKW02000717">
    <property type="protein sequence ID" value="KAF2601069.1"/>
    <property type="molecule type" value="Genomic_DNA"/>
</dbReference>
<protein>
    <submittedName>
        <fullName evidence="1">Uncharacterized protein</fullName>
    </submittedName>
</protein>
<organism evidence="1 2">
    <name type="scientific">Brassica cretica</name>
    <name type="common">Mustard</name>
    <dbReference type="NCBI Taxonomy" id="69181"/>
    <lineage>
        <taxon>Eukaryota</taxon>
        <taxon>Viridiplantae</taxon>
        <taxon>Streptophyta</taxon>
        <taxon>Embryophyta</taxon>
        <taxon>Tracheophyta</taxon>
        <taxon>Spermatophyta</taxon>
        <taxon>Magnoliopsida</taxon>
        <taxon>eudicotyledons</taxon>
        <taxon>Gunneridae</taxon>
        <taxon>Pentapetalae</taxon>
        <taxon>rosids</taxon>
        <taxon>malvids</taxon>
        <taxon>Brassicales</taxon>
        <taxon>Brassicaceae</taxon>
        <taxon>Brassiceae</taxon>
        <taxon>Brassica</taxon>
    </lineage>
</organism>
<gene>
    <name evidence="1" type="ORF">F2Q68_00009306</name>
</gene>
<evidence type="ECO:0000313" key="2">
    <source>
        <dbReference type="Proteomes" id="UP000712281"/>
    </source>
</evidence>
<proteinExistence type="predicted"/>
<dbReference type="Proteomes" id="UP000712281">
    <property type="component" value="Unassembled WGS sequence"/>
</dbReference>
<name>A0A8S9L3C7_BRACR</name>
<reference evidence="1" key="1">
    <citation type="submission" date="2019-12" db="EMBL/GenBank/DDBJ databases">
        <title>Genome sequencing and annotation of Brassica cretica.</title>
        <authorList>
            <person name="Studholme D.J."/>
            <person name="Sarris P.F."/>
        </authorList>
    </citation>
    <scope>NUCLEOTIDE SEQUENCE</scope>
    <source>
        <strain evidence="1">PFS-001/15</strain>
        <tissue evidence="1">Leaf</tissue>
    </source>
</reference>
<dbReference type="AlphaFoldDB" id="A0A8S9L3C7"/>
<evidence type="ECO:0000313" key="1">
    <source>
        <dbReference type="EMBL" id="KAF2601069.1"/>
    </source>
</evidence>
<comment type="caution">
    <text evidence="1">The sequence shown here is derived from an EMBL/GenBank/DDBJ whole genome shotgun (WGS) entry which is preliminary data.</text>
</comment>
<accession>A0A8S9L3C7</accession>